<dbReference type="EMBL" id="JAWJWE010000004">
    <property type="protein sequence ID" value="KAK6637031.1"/>
    <property type="molecule type" value="Genomic_DNA"/>
</dbReference>
<comment type="caution">
    <text evidence="6">The sequence shown here is derived from an EMBL/GenBank/DDBJ whole genome shotgun (WGS) entry which is preliminary data.</text>
</comment>
<dbReference type="GO" id="GO:0060213">
    <property type="term" value="P:positive regulation of nuclear-transcribed mRNA poly(A) tail shortening"/>
    <property type="evidence" value="ECO:0007669"/>
    <property type="project" value="TreeGrafter"/>
</dbReference>
<comment type="similarity">
    <text evidence="2">Belongs to the eukaryotic RPB7/RPC8 RNA polymerase subunit family.</text>
</comment>
<dbReference type="InterPro" id="IPR045113">
    <property type="entry name" value="Rpb7-like"/>
</dbReference>
<dbReference type="Proteomes" id="UP001372834">
    <property type="component" value="Unassembled WGS sequence"/>
</dbReference>
<dbReference type="GO" id="GO:0045948">
    <property type="term" value="P:positive regulation of translational initiation"/>
    <property type="evidence" value="ECO:0007669"/>
    <property type="project" value="TreeGrafter"/>
</dbReference>
<evidence type="ECO:0000259" key="5">
    <source>
        <dbReference type="Pfam" id="PF03876"/>
    </source>
</evidence>
<dbReference type="InterPro" id="IPR036898">
    <property type="entry name" value="RNA_pol_Rpb7-like_N_sf"/>
</dbReference>
<reference evidence="6 7" key="1">
    <citation type="submission" date="2023-10" db="EMBL/GenBank/DDBJ databases">
        <title>Genomes of two closely related lineages of the louse Polyplax serrata with different host specificities.</title>
        <authorList>
            <person name="Martinu J."/>
            <person name="Tarabai H."/>
            <person name="Stefka J."/>
            <person name="Hypsa V."/>
        </authorList>
    </citation>
    <scope>NUCLEOTIDE SEQUENCE [LARGE SCALE GENOMIC DNA]</scope>
    <source>
        <strain evidence="6">HR10_N</strain>
    </source>
</reference>
<keyword evidence="3 6" id="KW-0240">DNA-directed RNA polymerase</keyword>
<evidence type="ECO:0000256" key="3">
    <source>
        <dbReference type="ARBA" id="ARBA00022478"/>
    </source>
</evidence>
<evidence type="ECO:0000256" key="4">
    <source>
        <dbReference type="ARBA" id="ARBA00023163"/>
    </source>
</evidence>
<evidence type="ECO:0000256" key="1">
    <source>
        <dbReference type="ARBA" id="ARBA00004123"/>
    </source>
</evidence>
<accession>A0AAN8S7D4</accession>
<dbReference type="GO" id="GO:0003727">
    <property type="term" value="F:single-stranded RNA binding"/>
    <property type="evidence" value="ECO:0007669"/>
    <property type="project" value="TreeGrafter"/>
</dbReference>
<dbReference type="GO" id="GO:0000932">
    <property type="term" value="C:P-body"/>
    <property type="evidence" value="ECO:0007669"/>
    <property type="project" value="TreeGrafter"/>
</dbReference>
<dbReference type="AlphaFoldDB" id="A0AAN8S7D4"/>
<comment type="subcellular location">
    <subcellularLocation>
        <location evidence="1">Nucleus</location>
    </subcellularLocation>
</comment>
<dbReference type="InterPro" id="IPR012340">
    <property type="entry name" value="NA-bd_OB-fold"/>
</dbReference>
<dbReference type="InterPro" id="IPR005576">
    <property type="entry name" value="Rpb7-like_N"/>
</dbReference>
<dbReference type="FunFam" id="3.30.1490.120:FF:000001">
    <property type="entry name" value="DNA-directed RNA polymerase II subunit RPB7"/>
    <property type="match status" value="1"/>
</dbReference>
<dbReference type="PANTHER" id="PTHR12709:SF4">
    <property type="entry name" value="DNA-DIRECTED RNA POLYMERASE II SUBUNIT RPB7"/>
    <property type="match status" value="1"/>
</dbReference>
<evidence type="ECO:0000313" key="7">
    <source>
        <dbReference type="Proteomes" id="UP001372834"/>
    </source>
</evidence>
<sequence length="151" mass="16694">MFYHISLEHEILLHPRYFGPQLLETVKQKLYAEVEGTCTGKYGFVIAVTLIDNIGAGLILPGQGFVVYPVKYKAIVFRPFKGEVLDAVVTQSIPADMQFCPNVNPPCYQSKGGHFVIQADDEIRLKIVGTRVDASGIFAIGTLMDDYLGLL</sequence>
<proteinExistence type="inferred from homology"/>
<name>A0AAN8S7D4_POLSC</name>
<dbReference type="GO" id="GO:0006367">
    <property type="term" value="P:transcription initiation at RNA polymerase II promoter"/>
    <property type="evidence" value="ECO:0007669"/>
    <property type="project" value="TreeGrafter"/>
</dbReference>
<organism evidence="6 7">
    <name type="scientific">Polyplax serrata</name>
    <name type="common">Common mouse louse</name>
    <dbReference type="NCBI Taxonomy" id="468196"/>
    <lineage>
        <taxon>Eukaryota</taxon>
        <taxon>Metazoa</taxon>
        <taxon>Ecdysozoa</taxon>
        <taxon>Arthropoda</taxon>
        <taxon>Hexapoda</taxon>
        <taxon>Insecta</taxon>
        <taxon>Pterygota</taxon>
        <taxon>Neoptera</taxon>
        <taxon>Paraneoptera</taxon>
        <taxon>Psocodea</taxon>
        <taxon>Troctomorpha</taxon>
        <taxon>Phthiraptera</taxon>
        <taxon>Anoplura</taxon>
        <taxon>Polyplacidae</taxon>
        <taxon>Polyplax</taxon>
    </lineage>
</organism>
<gene>
    <name evidence="6" type="primary">POLR2G</name>
    <name evidence="6" type="ORF">RUM43_010705</name>
</gene>
<protein>
    <submittedName>
        <fullName evidence="6">DNA-directed RNA polymerase II subunit RPB7</fullName>
    </submittedName>
</protein>
<evidence type="ECO:0000256" key="2">
    <source>
        <dbReference type="ARBA" id="ARBA00009307"/>
    </source>
</evidence>
<dbReference type="Pfam" id="PF03876">
    <property type="entry name" value="SHS2_Rpb7-N"/>
    <property type="match status" value="1"/>
</dbReference>
<feature type="domain" description="RNA polymerase Rpb7-like N-terminal" evidence="5">
    <location>
        <begin position="10"/>
        <end position="64"/>
    </location>
</feature>
<evidence type="ECO:0000313" key="6">
    <source>
        <dbReference type="EMBL" id="KAK6637031.1"/>
    </source>
</evidence>
<dbReference type="GO" id="GO:0005665">
    <property type="term" value="C:RNA polymerase II, core complex"/>
    <property type="evidence" value="ECO:0007669"/>
    <property type="project" value="TreeGrafter"/>
</dbReference>
<keyword evidence="4" id="KW-0804">Transcription</keyword>
<dbReference type="Gene3D" id="2.40.50.140">
    <property type="entry name" value="Nucleic acid-binding proteins"/>
    <property type="match status" value="1"/>
</dbReference>
<dbReference type="CDD" id="cd04329">
    <property type="entry name" value="RNAP_II_Rpb7_N"/>
    <property type="match status" value="1"/>
</dbReference>
<dbReference type="GO" id="GO:0031369">
    <property type="term" value="F:translation initiation factor binding"/>
    <property type="evidence" value="ECO:0007669"/>
    <property type="project" value="TreeGrafter"/>
</dbReference>
<dbReference type="SUPFAM" id="SSF88798">
    <property type="entry name" value="N-terminal, heterodimerisation domain of RBP7 (RpoE)"/>
    <property type="match status" value="1"/>
</dbReference>
<dbReference type="PANTHER" id="PTHR12709">
    <property type="entry name" value="DNA-DIRECTED RNA POLYMERASE II, III"/>
    <property type="match status" value="1"/>
</dbReference>
<dbReference type="SUPFAM" id="SSF50249">
    <property type="entry name" value="Nucleic acid-binding proteins"/>
    <property type="match status" value="1"/>
</dbReference>
<dbReference type="GO" id="GO:0003697">
    <property type="term" value="F:single-stranded DNA binding"/>
    <property type="evidence" value="ECO:0007669"/>
    <property type="project" value="TreeGrafter"/>
</dbReference>
<dbReference type="Gene3D" id="3.30.1490.120">
    <property type="entry name" value="RNA polymerase Rpb7-like, N-terminal domain"/>
    <property type="match status" value="1"/>
</dbReference>